<dbReference type="Proteomes" id="UP000635278">
    <property type="component" value="Unassembled WGS sequence"/>
</dbReference>
<evidence type="ECO:0000313" key="1">
    <source>
        <dbReference type="EMBL" id="NHN84514.1"/>
    </source>
</evidence>
<gene>
    <name evidence="1" type="ORF">GOB93_07630</name>
</gene>
<comment type="caution">
    <text evidence="1">The sequence shown here is derived from an EMBL/GenBank/DDBJ whole genome shotgun (WGS) entry which is preliminary data.</text>
</comment>
<reference evidence="1 2" key="1">
    <citation type="journal article" date="2020" name="Int. J. Syst. Evol. Microbiol.">
        <title>Novel acetic acid bacteria from cider fermentations: Acetobacter conturbans sp. nov. and Acetobacter fallax sp. nov.</title>
        <authorList>
            <person name="Sombolestani A.S."/>
            <person name="Cleenwerck I."/>
            <person name="Cnockaert M."/>
            <person name="Borremans W."/>
            <person name="Wieme A.D."/>
            <person name="De Vuyst L."/>
            <person name="Vandamme P."/>
        </authorList>
    </citation>
    <scope>NUCLEOTIDE SEQUENCE [LARGE SCALE GENOMIC DNA]</scope>
    <source>
        <strain evidence="1 2">LMG 30640</strain>
    </source>
</reference>
<dbReference type="EMBL" id="WOTB01000007">
    <property type="protein sequence ID" value="NHN84514.1"/>
    <property type="molecule type" value="Genomic_DNA"/>
</dbReference>
<evidence type="ECO:0000313" key="2">
    <source>
        <dbReference type="Proteomes" id="UP000635278"/>
    </source>
</evidence>
<sequence length="87" mass="9556">MNPEKREHPSYVRDDELSPEAIGAIIAEVLNRKGASAEHAAETVSLAKCAGFLFLRLHDVSIEDAEKETEQMGRAAAEYLAAWDSRA</sequence>
<proteinExistence type="predicted"/>
<organism evidence="1 2">
    <name type="scientific">Acetobacter musti</name>
    <dbReference type="NCBI Taxonomy" id="864732"/>
    <lineage>
        <taxon>Bacteria</taxon>
        <taxon>Pseudomonadati</taxon>
        <taxon>Pseudomonadota</taxon>
        <taxon>Alphaproteobacteria</taxon>
        <taxon>Acetobacterales</taxon>
        <taxon>Acetobacteraceae</taxon>
        <taxon>Acetobacter</taxon>
    </lineage>
</organism>
<accession>A0ABX0JP15</accession>
<protein>
    <submittedName>
        <fullName evidence="1">Uncharacterized protein</fullName>
    </submittedName>
</protein>
<keyword evidence="2" id="KW-1185">Reference proteome</keyword>
<name>A0ABX0JP15_9PROT</name>
<dbReference type="RefSeq" id="WP_173582903.1">
    <property type="nucleotide sequence ID" value="NZ_WOTB01000007.1"/>
</dbReference>